<dbReference type="PANTHER" id="PTHR36155:SF1">
    <property type="entry name" value="BLL5354 PROTEIN"/>
    <property type="match status" value="1"/>
</dbReference>
<gene>
    <name evidence="1" type="ORF">SAMN02745164_00719</name>
</gene>
<dbReference type="RefSeq" id="WP_072863512.1">
    <property type="nucleotide sequence ID" value="NZ_FQUI01000007.1"/>
</dbReference>
<dbReference type="SUPFAM" id="SSF103165">
    <property type="entry name" value="Ta1353-like"/>
    <property type="match status" value="1"/>
</dbReference>
<evidence type="ECO:0000313" key="2">
    <source>
        <dbReference type="Proteomes" id="UP000184334"/>
    </source>
</evidence>
<reference evidence="1" key="1">
    <citation type="submission" date="2016-11" db="EMBL/GenBank/DDBJ databases">
        <authorList>
            <person name="Varghese N."/>
            <person name="Submissions S."/>
        </authorList>
    </citation>
    <scope>NUCLEOTIDE SEQUENCE [LARGE SCALE GENOMIC DNA]</scope>
    <source>
        <strain evidence="1">DSM 16785</strain>
    </source>
</reference>
<organism evidence="1 2">
    <name type="scientific">Marinitoga hydrogenitolerans (strain DSM 16785 / JCM 12826 / AT1271)</name>
    <dbReference type="NCBI Taxonomy" id="1122195"/>
    <lineage>
        <taxon>Bacteria</taxon>
        <taxon>Thermotogati</taxon>
        <taxon>Thermotogota</taxon>
        <taxon>Thermotogae</taxon>
        <taxon>Petrotogales</taxon>
        <taxon>Petrotogaceae</taxon>
        <taxon>Marinitoga</taxon>
    </lineage>
</organism>
<accession>A0A1M4ULF0</accession>
<dbReference type="InterPro" id="IPR036902">
    <property type="entry name" value="Ta1353-like_sf"/>
</dbReference>
<dbReference type="InterPro" id="IPR007153">
    <property type="entry name" value="Adenosine_kinase"/>
</dbReference>
<dbReference type="Proteomes" id="UP000184334">
    <property type="component" value="Unassembled WGS sequence"/>
</dbReference>
<dbReference type="STRING" id="1122195.SAMN02745164_00719"/>
<dbReference type="EMBL" id="FQUI01000007">
    <property type="protein sequence ID" value="SHE57420.1"/>
    <property type="molecule type" value="Genomic_DNA"/>
</dbReference>
<evidence type="ECO:0008006" key="3">
    <source>
        <dbReference type="Google" id="ProtNLM"/>
    </source>
</evidence>
<protein>
    <recommendedName>
        <fullName evidence="3">Adenosine monophosphate-protein transferase</fullName>
    </recommendedName>
</protein>
<comment type="caution">
    <text evidence="1">The sequence shown here is derived from an EMBL/GenBank/DDBJ whole genome shotgun (WGS) entry which is preliminary data.</text>
</comment>
<dbReference type="OrthoDB" id="9785212at2"/>
<keyword evidence="2" id="KW-1185">Reference proteome</keyword>
<dbReference type="Gene3D" id="3.40.1520.10">
    <property type="entry name" value="Ta1353-like"/>
    <property type="match status" value="1"/>
</dbReference>
<proteinExistence type="predicted"/>
<dbReference type="AlphaFoldDB" id="A0A1M4ULF0"/>
<name>A0A1M4ULF0_MARH1</name>
<dbReference type="Pfam" id="PF04008">
    <property type="entry name" value="Adenosine_kin"/>
    <property type="match status" value="1"/>
</dbReference>
<dbReference type="PANTHER" id="PTHR36155">
    <property type="entry name" value="BLL5354 PROTEIN"/>
    <property type="match status" value="1"/>
</dbReference>
<evidence type="ECO:0000313" key="1">
    <source>
        <dbReference type="EMBL" id="SHE57420.1"/>
    </source>
</evidence>
<sequence length="163" mass="18099">MELKIETVDIKFPSDCNVIIGQSHFIKTVEDIYETIVTTVPGMKFGVAFNEASGPRLVRFDGNDNELINIAIENAKNVGAGHFFILIIRNGYPINILPRLKQIQEIVNIFAATANPLQVLVAESDLGRGVIGVVDGQPPLGVEGEEDKKKRYEFLRNITGYKR</sequence>